<dbReference type="Proteomes" id="UP000712600">
    <property type="component" value="Unassembled WGS sequence"/>
</dbReference>
<evidence type="ECO:0000259" key="7">
    <source>
        <dbReference type="Pfam" id="PF13087"/>
    </source>
</evidence>
<dbReference type="GO" id="GO:0005524">
    <property type="term" value="F:ATP binding"/>
    <property type="evidence" value="ECO:0007669"/>
    <property type="project" value="UniProtKB-KW"/>
</dbReference>
<accession>A0A8S9R8H7</accession>
<dbReference type="Gene3D" id="3.40.50.300">
    <property type="entry name" value="P-loop containing nucleotide triphosphate hydrolases"/>
    <property type="match status" value="1"/>
</dbReference>
<dbReference type="InterPro" id="IPR050534">
    <property type="entry name" value="Coronavir_polyprotein_1ab"/>
</dbReference>
<keyword evidence="3" id="KW-0378">Hydrolase</keyword>
<name>A0A8S9R8H7_BRACR</name>
<keyword evidence="5" id="KW-0067">ATP-binding</keyword>
<comment type="caution">
    <text evidence="8">The sequence shown here is derived from an EMBL/GenBank/DDBJ whole genome shotgun (WGS) entry which is preliminary data.</text>
</comment>
<dbReference type="GO" id="GO:0043139">
    <property type="term" value="F:5'-3' DNA helicase activity"/>
    <property type="evidence" value="ECO:0007669"/>
    <property type="project" value="TreeGrafter"/>
</dbReference>
<sequence>MPLGLEVICMKACTHYPTLFDHFQRELRDVLQDLESKNVLENWKETQSWKLLKEIANSAHHREVARKAHQPKPVAGVFGMDSEKVKAIQARIDEFTSRMSLLLQVERDAELEVTQEELDVIPTPDESSDSSKPIEFLVRHGEAPQELCDTICNLYAVSTSTGLGGMHLVLFKVGANHRLPPTTLSPGDMVCIRICDCKGAGATSCTQGFVHNLGDDGCSIGVALESRHGDPTFSKLFGKSVRIDRIHGLADALTYERNCEALMLLQKNGLQKKNPSISVVATLFGDGEDITWLEQNDYVDWSEAELSDEPVGKLFDDSQRRAIALGEILSNAQVVFATNIGAADPLVRRLETFDLVVIDEAGQSIEPSCWIPILQGKRCILAGDPCQLAPVVLSRKALEDGLGVSLLERAASLHDGLLATKLTTQYRMNDAIAGWASKEMYGGWLKSAPSVASHLLIDSPFVKVLLLTV</sequence>
<gene>
    <name evidence="8" type="ORF">F2Q69_00015949</name>
</gene>
<evidence type="ECO:0000256" key="5">
    <source>
        <dbReference type="ARBA" id="ARBA00022840"/>
    </source>
</evidence>
<dbReference type="Pfam" id="PF13086">
    <property type="entry name" value="AAA_11"/>
    <property type="match status" value="1"/>
</dbReference>
<evidence type="ECO:0000256" key="1">
    <source>
        <dbReference type="ARBA" id="ARBA00007913"/>
    </source>
</evidence>
<dbReference type="PANTHER" id="PTHR43788:SF3">
    <property type="entry name" value="P-LOOP CONTAINING NUCLEOSIDE TRIPHOSPHATE HYDROLASES SUPERFAMILY PROTEIN"/>
    <property type="match status" value="1"/>
</dbReference>
<evidence type="ECO:0008006" key="10">
    <source>
        <dbReference type="Google" id="ProtNLM"/>
    </source>
</evidence>
<dbReference type="InterPro" id="IPR041677">
    <property type="entry name" value="DNA2/NAM7_AAA_11"/>
</dbReference>
<dbReference type="GO" id="GO:0016787">
    <property type="term" value="F:hydrolase activity"/>
    <property type="evidence" value="ECO:0007669"/>
    <property type="project" value="UniProtKB-KW"/>
</dbReference>
<keyword evidence="4" id="KW-0347">Helicase</keyword>
<dbReference type="InterPro" id="IPR041679">
    <property type="entry name" value="DNA2/NAM7-like_C"/>
</dbReference>
<evidence type="ECO:0000313" key="9">
    <source>
        <dbReference type="Proteomes" id="UP000712600"/>
    </source>
</evidence>
<dbReference type="PANTHER" id="PTHR43788">
    <property type="entry name" value="DNA2/NAM7 HELICASE FAMILY MEMBER"/>
    <property type="match status" value="1"/>
</dbReference>
<dbReference type="InterPro" id="IPR027417">
    <property type="entry name" value="P-loop_NTPase"/>
</dbReference>
<dbReference type="Pfam" id="PF13087">
    <property type="entry name" value="AAA_12"/>
    <property type="match status" value="1"/>
</dbReference>
<dbReference type="EMBL" id="QGKX02000996">
    <property type="protein sequence ID" value="KAF3559942.1"/>
    <property type="molecule type" value="Genomic_DNA"/>
</dbReference>
<organism evidence="8 9">
    <name type="scientific">Brassica cretica</name>
    <name type="common">Mustard</name>
    <dbReference type="NCBI Taxonomy" id="69181"/>
    <lineage>
        <taxon>Eukaryota</taxon>
        <taxon>Viridiplantae</taxon>
        <taxon>Streptophyta</taxon>
        <taxon>Embryophyta</taxon>
        <taxon>Tracheophyta</taxon>
        <taxon>Spermatophyta</taxon>
        <taxon>Magnoliopsida</taxon>
        <taxon>eudicotyledons</taxon>
        <taxon>Gunneridae</taxon>
        <taxon>Pentapetalae</taxon>
        <taxon>rosids</taxon>
        <taxon>malvids</taxon>
        <taxon>Brassicales</taxon>
        <taxon>Brassicaceae</taxon>
        <taxon>Brassiceae</taxon>
        <taxon>Brassica</taxon>
    </lineage>
</organism>
<proteinExistence type="inferred from homology"/>
<protein>
    <recommendedName>
        <fullName evidence="10">DNA2/NAM7 helicase helicase domain-containing protein</fullName>
    </recommendedName>
</protein>
<evidence type="ECO:0000259" key="6">
    <source>
        <dbReference type="Pfam" id="PF13086"/>
    </source>
</evidence>
<feature type="domain" description="DNA2/NAM7 helicase-like C-terminal" evidence="7">
    <location>
        <begin position="403"/>
        <end position="457"/>
    </location>
</feature>
<feature type="domain" description="DNA2/NAM7 helicase helicase" evidence="6">
    <location>
        <begin position="319"/>
        <end position="395"/>
    </location>
</feature>
<dbReference type="AlphaFoldDB" id="A0A8S9R8H7"/>
<dbReference type="SUPFAM" id="SSF52540">
    <property type="entry name" value="P-loop containing nucleoside triphosphate hydrolases"/>
    <property type="match status" value="1"/>
</dbReference>
<keyword evidence="2" id="KW-0547">Nucleotide-binding</keyword>
<evidence type="ECO:0000256" key="2">
    <source>
        <dbReference type="ARBA" id="ARBA00022741"/>
    </source>
</evidence>
<evidence type="ECO:0000256" key="4">
    <source>
        <dbReference type="ARBA" id="ARBA00022806"/>
    </source>
</evidence>
<evidence type="ECO:0000256" key="3">
    <source>
        <dbReference type="ARBA" id="ARBA00022801"/>
    </source>
</evidence>
<comment type="similarity">
    <text evidence="1">Belongs to the DNA2/NAM7 helicase family.</text>
</comment>
<evidence type="ECO:0000313" key="8">
    <source>
        <dbReference type="EMBL" id="KAF3559942.1"/>
    </source>
</evidence>
<dbReference type="Gene3D" id="2.40.30.270">
    <property type="match status" value="1"/>
</dbReference>
<reference evidence="8" key="1">
    <citation type="submission" date="2019-12" db="EMBL/GenBank/DDBJ databases">
        <title>Genome sequencing and annotation of Brassica cretica.</title>
        <authorList>
            <person name="Studholme D.J."/>
            <person name="Sarris P."/>
        </authorList>
    </citation>
    <scope>NUCLEOTIDE SEQUENCE</scope>
    <source>
        <strain evidence="8">PFS-109/04</strain>
        <tissue evidence="8">Leaf</tissue>
    </source>
</reference>